<dbReference type="PANTHER" id="PTHR42848">
    <property type="match status" value="1"/>
</dbReference>
<keyword evidence="4 9" id="KW-0378">Hydrolase</keyword>
<dbReference type="SMART" id="SM00382">
    <property type="entry name" value="AAA"/>
    <property type="match status" value="1"/>
</dbReference>
<dbReference type="Pfam" id="PF17864">
    <property type="entry name" value="AAA_lid_4"/>
    <property type="match status" value="1"/>
</dbReference>
<sequence length="336" mass="37415">MIISDRIFDPERSPVDNLTIRPQYLSEYIGQEMIKKRLSLAINAAKLRNEALDHVLLVGPPGLGKTTLAHIISNEMGTNIHVTSGPILEKQGDVAAILTNLEFGDILFIDEIHRMNKSVEEILYTAMEDFQIDIMIGKGPSARSIRIDLQPFTLVGATTRSGLLSSPLRNRFGLIMELDFYSEKELKIILERAASILNVEINEDAAYLLARRSRGTPRIALRLLRRVRDMSTVSEQKLIDINMVEEIMKLLGIDENGLDEMDRKILKTIIEVYNGGPVGLKSLAASVGIAEDSISEVYEPYLLQSGFLARTPRGRVATTKAYKQLGYGNVGGLFDE</sequence>
<evidence type="ECO:0000256" key="4">
    <source>
        <dbReference type="ARBA" id="ARBA00022801"/>
    </source>
</evidence>
<feature type="binding site" evidence="9">
    <location>
        <position position="21"/>
    </location>
    <ligand>
        <name>ATP</name>
        <dbReference type="ChEBI" id="CHEBI:30616"/>
    </ligand>
</feature>
<comment type="similarity">
    <text evidence="9">Belongs to the RuvB family.</text>
</comment>
<comment type="subunit">
    <text evidence="9">Homohexamer. Forms an RuvA(8)-RuvB(12)-Holliday junction (HJ) complex. HJ DNA is sandwiched between 2 RuvA tetramers; dsDNA enters through RuvA and exits via RuvB. An RuvB hexamer assembles on each DNA strand where it exits the tetramer. Each RuvB hexamer is contacted by two RuvA subunits (via domain III) on 2 adjacent RuvB subunits; this complex drives branch migration. In the full resolvosome a probable DNA-RuvA(4)-RuvB(12)-RuvC(2) complex forms which resolves the HJ.</text>
</comment>
<dbReference type="GO" id="GO:0009378">
    <property type="term" value="F:four-way junction helicase activity"/>
    <property type="evidence" value="ECO:0007669"/>
    <property type="project" value="InterPro"/>
</dbReference>
<dbReference type="Gene3D" id="1.10.10.10">
    <property type="entry name" value="Winged helix-like DNA-binding domain superfamily/Winged helix DNA-binding domain"/>
    <property type="match status" value="1"/>
</dbReference>
<evidence type="ECO:0000256" key="2">
    <source>
        <dbReference type="ARBA" id="ARBA00022741"/>
    </source>
</evidence>
<feature type="binding site" evidence="9">
    <location>
        <begin position="128"/>
        <end position="130"/>
    </location>
    <ligand>
        <name>ATP</name>
        <dbReference type="ChEBI" id="CHEBI:30616"/>
    </ligand>
</feature>
<keyword evidence="3 9" id="KW-0227">DNA damage</keyword>
<dbReference type="GO" id="GO:0016887">
    <property type="term" value="F:ATP hydrolysis activity"/>
    <property type="evidence" value="ECO:0007669"/>
    <property type="project" value="RHEA"/>
</dbReference>
<dbReference type="InterPro" id="IPR003593">
    <property type="entry name" value="AAA+_ATPase"/>
</dbReference>
<feature type="binding site" evidence="9">
    <location>
        <position position="20"/>
    </location>
    <ligand>
        <name>ATP</name>
        <dbReference type="ChEBI" id="CHEBI:30616"/>
    </ligand>
</feature>
<comment type="caution">
    <text evidence="9">Lacks conserved residue(s) required for the propagation of feature annotation.</text>
</comment>
<dbReference type="InterPro" id="IPR008824">
    <property type="entry name" value="RuvB-like_N"/>
</dbReference>
<keyword evidence="5 9" id="KW-0067">ATP-binding</keyword>
<keyword evidence="8 9" id="KW-0234">DNA repair</keyword>
<dbReference type="GO" id="GO:0005524">
    <property type="term" value="F:ATP binding"/>
    <property type="evidence" value="ECO:0007669"/>
    <property type="project" value="UniProtKB-UniRule"/>
</dbReference>
<comment type="domain">
    <text evidence="9">Has 3 domains, the large (RuvB-L) and small ATPase (RuvB-S) domains and the C-terminal head (RuvB-H) domain. The head domain binds DNA, while the ATPase domains jointly bind ATP, ADP or are empty depending on the state of the subunit in the translocation cycle. During a single DNA translocation step the structure of each domain remains the same, but their relative positions change.</text>
</comment>
<evidence type="ECO:0000256" key="9">
    <source>
        <dbReference type="HAMAP-Rule" id="MF_00016"/>
    </source>
</evidence>
<feature type="binding site" evidence="9">
    <location>
        <position position="310"/>
    </location>
    <ligand>
        <name>DNA</name>
        <dbReference type="ChEBI" id="CHEBI:16991"/>
    </ligand>
</feature>
<dbReference type="CDD" id="cd00009">
    <property type="entry name" value="AAA"/>
    <property type="match status" value="1"/>
</dbReference>
<dbReference type="GO" id="GO:0048476">
    <property type="term" value="C:Holliday junction resolvase complex"/>
    <property type="evidence" value="ECO:0007669"/>
    <property type="project" value="UniProtKB-UniRule"/>
</dbReference>
<dbReference type="Gene3D" id="1.10.8.60">
    <property type="match status" value="1"/>
</dbReference>
<dbReference type="GO" id="GO:0006310">
    <property type="term" value="P:DNA recombination"/>
    <property type="evidence" value="ECO:0007669"/>
    <property type="project" value="UniProtKB-UniRule"/>
</dbReference>
<dbReference type="OrthoDB" id="9804478at2"/>
<evidence type="ECO:0000256" key="1">
    <source>
        <dbReference type="ARBA" id="ARBA00022490"/>
    </source>
</evidence>
<dbReference type="Gene3D" id="3.40.50.300">
    <property type="entry name" value="P-loop containing nucleotide triphosphate hydrolases"/>
    <property type="match status" value="1"/>
</dbReference>
<evidence type="ECO:0000256" key="3">
    <source>
        <dbReference type="ARBA" id="ARBA00022763"/>
    </source>
</evidence>
<comment type="function">
    <text evidence="9">The RuvA-RuvB-RuvC complex processes Holliday junction (HJ) DNA during genetic recombination and DNA repair, while the RuvA-RuvB complex plays an important role in the rescue of blocked DNA replication forks via replication fork reversal (RFR). RuvA specifically binds to HJ cruciform DNA, conferring on it an open structure. The RuvB hexamer acts as an ATP-dependent pump, pulling dsDNA into and through the RuvAB complex. RuvB forms 2 homohexamers on either side of HJ DNA bound by 1 or 2 RuvA tetramers; 4 subunits per hexamer contact DNA at a time. Coordinated motions by a converter formed by DNA-disengaged RuvB subunits stimulates ATP hydrolysis and nucleotide exchange. Immobilization of the converter enables RuvB to convert the ATP-contained energy into a lever motion, pulling 2 nucleotides of DNA out of the RuvA tetramer per ATP hydrolyzed, thus driving DNA branch migration. The RuvB motors rotate together with the DNA substrate, which together with the progressing nucleotide cycle form the mechanistic basis for DNA recombination by continuous HJ branch migration. Branch migration allows RuvC to scan DNA until it finds its consensus sequence, where it cleaves and resolves cruciform DNA.</text>
</comment>
<dbReference type="STRING" id="1123380.SAMN02745199_0324"/>
<dbReference type="GO" id="GO:0006281">
    <property type="term" value="P:DNA repair"/>
    <property type="evidence" value="ECO:0007669"/>
    <property type="project" value="UniProtKB-UniRule"/>
</dbReference>
<keyword evidence="6 9" id="KW-0238">DNA-binding</keyword>
<keyword evidence="12" id="KW-1185">Reference proteome</keyword>
<feature type="binding site" evidence="9">
    <location>
        <position position="65"/>
    </location>
    <ligand>
        <name>ATP</name>
        <dbReference type="ChEBI" id="CHEBI:30616"/>
    </ligand>
</feature>
<feature type="binding site" evidence="9">
    <location>
        <position position="66"/>
    </location>
    <ligand>
        <name>ATP</name>
        <dbReference type="ChEBI" id="CHEBI:30616"/>
    </ligand>
</feature>
<comment type="catalytic activity">
    <reaction evidence="9">
        <text>ATP + H2O = ADP + phosphate + H(+)</text>
        <dbReference type="Rhea" id="RHEA:13065"/>
        <dbReference type="ChEBI" id="CHEBI:15377"/>
        <dbReference type="ChEBI" id="CHEBI:15378"/>
        <dbReference type="ChEBI" id="CHEBI:30616"/>
        <dbReference type="ChEBI" id="CHEBI:43474"/>
        <dbReference type="ChEBI" id="CHEBI:456216"/>
    </reaction>
</comment>
<evidence type="ECO:0000256" key="7">
    <source>
        <dbReference type="ARBA" id="ARBA00023172"/>
    </source>
</evidence>
<evidence type="ECO:0000256" key="6">
    <source>
        <dbReference type="ARBA" id="ARBA00023125"/>
    </source>
</evidence>
<feature type="binding site" evidence="9">
    <location>
        <position position="67"/>
    </location>
    <ligand>
        <name>ATP</name>
        <dbReference type="ChEBI" id="CHEBI:30616"/>
    </ligand>
</feature>
<keyword evidence="2 9" id="KW-0547">Nucleotide-binding</keyword>
<dbReference type="Pfam" id="PF05491">
    <property type="entry name" value="WHD_RuvB"/>
    <property type="match status" value="1"/>
</dbReference>
<dbReference type="EMBL" id="FQXN01000001">
    <property type="protein sequence ID" value="SHH21091.1"/>
    <property type="molecule type" value="Genomic_DNA"/>
</dbReference>
<evidence type="ECO:0000259" key="10">
    <source>
        <dbReference type="SMART" id="SM00382"/>
    </source>
</evidence>
<dbReference type="InterPro" id="IPR004605">
    <property type="entry name" value="DNA_helicase_Holl-junc_RuvB"/>
</dbReference>
<dbReference type="SUPFAM" id="SSF46785">
    <property type="entry name" value="Winged helix' DNA-binding domain"/>
    <property type="match status" value="1"/>
</dbReference>
<dbReference type="NCBIfam" id="TIGR00635">
    <property type="entry name" value="ruvB"/>
    <property type="match status" value="1"/>
</dbReference>
<dbReference type="SUPFAM" id="SSF52540">
    <property type="entry name" value="P-loop containing nucleoside triphosphate hydrolases"/>
    <property type="match status" value="1"/>
</dbReference>
<dbReference type="GO" id="GO:0000400">
    <property type="term" value="F:four-way junction DNA binding"/>
    <property type="evidence" value="ECO:0007669"/>
    <property type="project" value="UniProtKB-UniRule"/>
</dbReference>
<dbReference type="HAMAP" id="MF_00016">
    <property type="entry name" value="DNA_HJ_migration_RuvB"/>
    <property type="match status" value="1"/>
</dbReference>
<dbReference type="CDD" id="cd18139">
    <property type="entry name" value="HLD_clamp_RarA"/>
    <property type="match status" value="1"/>
</dbReference>
<evidence type="ECO:0000313" key="11">
    <source>
        <dbReference type="EMBL" id="SHH21091.1"/>
    </source>
</evidence>
<dbReference type="InterPro" id="IPR008823">
    <property type="entry name" value="RuvB_wg_C"/>
</dbReference>
<keyword evidence="1 9" id="KW-0963">Cytoplasm</keyword>
<evidence type="ECO:0000256" key="8">
    <source>
        <dbReference type="ARBA" id="ARBA00023204"/>
    </source>
</evidence>
<feature type="binding site" evidence="9">
    <location>
        <position position="66"/>
    </location>
    <ligand>
        <name>Mg(2+)</name>
        <dbReference type="ChEBI" id="CHEBI:18420"/>
    </ligand>
</feature>
<name>A0A1M5R4G6_9BACT</name>
<feature type="binding site" evidence="9">
    <location>
        <position position="171"/>
    </location>
    <ligand>
        <name>ATP</name>
        <dbReference type="ChEBI" id="CHEBI:30616"/>
    </ligand>
</feature>
<feature type="binding site" evidence="9">
    <location>
        <position position="62"/>
    </location>
    <ligand>
        <name>ATP</name>
        <dbReference type="ChEBI" id="CHEBI:30616"/>
    </ligand>
</feature>
<dbReference type="Proteomes" id="UP000242592">
    <property type="component" value="Unassembled WGS sequence"/>
</dbReference>
<feature type="domain" description="AAA+ ATPase" evidence="10">
    <location>
        <begin position="51"/>
        <end position="182"/>
    </location>
</feature>
<dbReference type="Pfam" id="PF05496">
    <property type="entry name" value="RuvB_N"/>
    <property type="match status" value="1"/>
</dbReference>
<dbReference type="InterPro" id="IPR041445">
    <property type="entry name" value="AAA_lid_4"/>
</dbReference>
<dbReference type="InterPro" id="IPR027417">
    <property type="entry name" value="P-loop_NTPase"/>
</dbReference>
<evidence type="ECO:0000313" key="12">
    <source>
        <dbReference type="Proteomes" id="UP000242592"/>
    </source>
</evidence>
<dbReference type="GO" id="GO:0005737">
    <property type="term" value="C:cytoplasm"/>
    <property type="evidence" value="ECO:0007669"/>
    <property type="project" value="UniProtKB-SubCell"/>
</dbReference>
<feature type="binding site" evidence="9">
    <location>
        <position position="218"/>
    </location>
    <ligand>
        <name>ATP</name>
        <dbReference type="ChEBI" id="CHEBI:30616"/>
    </ligand>
</feature>
<keyword evidence="7 9" id="KW-0233">DNA recombination</keyword>
<accession>A0A1M5R4G6</accession>
<evidence type="ECO:0000256" key="5">
    <source>
        <dbReference type="ARBA" id="ARBA00022840"/>
    </source>
</evidence>
<dbReference type="NCBIfam" id="NF000868">
    <property type="entry name" value="PRK00080.1"/>
    <property type="match status" value="1"/>
</dbReference>
<dbReference type="PANTHER" id="PTHR42848:SF1">
    <property type="entry name" value="HOLLIDAY JUNCTION BRANCH MIGRATION COMPLEX SUBUNIT RUVB"/>
    <property type="match status" value="1"/>
</dbReference>
<keyword evidence="11" id="KW-0347">Helicase</keyword>
<organism evidence="11 12">
    <name type="scientific">Thermosipho atlanticus DSM 15807</name>
    <dbReference type="NCBI Taxonomy" id="1123380"/>
    <lineage>
        <taxon>Bacteria</taxon>
        <taxon>Thermotogati</taxon>
        <taxon>Thermotogota</taxon>
        <taxon>Thermotogae</taxon>
        <taxon>Thermotogales</taxon>
        <taxon>Fervidobacteriaceae</taxon>
        <taxon>Thermosipho</taxon>
    </lineage>
</organism>
<proteinExistence type="inferred from homology"/>
<comment type="subcellular location">
    <subcellularLocation>
        <location evidence="9">Cytoplasm</location>
    </subcellularLocation>
</comment>
<dbReference type="InterPro" id="IPR036388">
    <property type="entry name" value="WH-like_DNA-bd_sf"/>
</dbReference>
<feature type="binding site" evidence="9">
    <location>
        <position position="315"/>
    </location>
    <ligand>
        <name>DNA</name>
        <dbReference type="ChEBI" id="CHEBI:16991"/>
    </ligand>
</feature>
<reference evidence="12" key="1">
    <citation type="submission" date="2016-11" db="EMBL/GenBank/DDBJ databases">
        <authorList>
            <person name="Varghese N."/>
            <person name="Submissions S."/>
        </authorList>
    </citation>
    <scope>NUCLEOTIDE SEQUENCE [LARGE SCALE GENOMIC DNA]</scope>
    <source>
        <strain evidence="12">DSM 15807</strain>
    </source>
</reference>
<feature type="region of interest" description="Head domain (RuvB-H)" evidence="9">
    <location>
        <begin position="255"/>
        <end position="336"/>
    </location>
</feature>
<gene>
    <name evidence="9" type="primary">ruvB</name>
    <name evidence="11" type="ORF">SAMN02745199_0324</name>
</gene>
<dbReference type="EC" id="3.6.4.-" evidence="9"/>
<protein>
    <recommendedName>
        <fullName evidence="9">Holliday junction branch migration complex subunit RuvB</fullName>
        <ecNumber evidence="9">3.6.4.-</ecNumber>
    </recommendedName>
</protein>
<dbReference type="AlphaFoldDB" id="A0A1M5R4G6"/>
<feature type="region of interest" description="Small ATPAse domain (RuvB-S)" evidence="9">
    <location>
        <begin position="182"/>
        <end position="252"/>
    </location>
</feature>
<dbReference type="InterPro" id="IPR036390">
    <property type="entry name" value="WH_DNA-bd_sf"/>
</dbReference>
<feature type="binding site" evidence="9">
    <location>
        <position position="181"/>
    </location>
    <ligand>
        <name>ATP</name>
        <dbReference type="ChEBI" id="CHEBI:30616"/>
    </ligand>
</feature>